<keyword evidence="3" id="KW-1185">Reference proteome</keyword>
<proteinExistence type="predicted"/>
<dbReference type="AlphaFoldDB" id="A0A6A9QLU0"/>
<sequence>MVKVTEKFQVTIPEEVRRKLGLKPGEEVEVRAISDDEILIKRKIKKIKDPLSVLIGEQVELEIDPEKVDEITEK</sequence>
<keyword evidence="2" id="KW-0238">DNA-binding</keyword>
<dbReference type="Proteomes" id="UP000470772">
    <property type="component" value="Unassembled WGS sequence"/>
</dbReference>
<evidence type="ECO:0000313" key="2">
    <source>
        <dbReference type="EMBL" id="MUN29514.1"/>
    </source>
</evidence>
<dbReference type="Pfam" id="PF04014">
    <property type="entry name" value="MazE_antitoxin"/>
    <property type="match status" value="1"/>
</dbReference>
<name>A0A6A9QLU0_SULME</name>
<dbReference type="RefSeq" id="WP_054839279.1">
    <property type="nucleotide sequence ID" value="NZ_BBBY01000065.1"/>
</dbReference>
<evidence type="ECO:0000259" key="1">
    <source>
        <dbReference type="SMART" id="SM00966"/>
    </source>
</evidence>
<dbReference type="NCBIfam" id="TIGR01439">
    <property type="entry name" value="lp_hng_hel_AbrB"/>
    <property type="match status" value="1"/>
</dbReference>
<dbReference type="SUPFAM" id="SSF89447">
    <property type="entry name" value="AbrB/MazE/MraZ-like"/>
    <property type="match status" value="1"/>
</dbReference>
<gene>
    <name evidence="2" type="ORF">GC250_08710</name>
</gene>
<dbReference type="GO" id="GO:0003677">
    <property type="term" value="F:DNA binding"/>
    <property type="evidence" value="ECO:0007669"/>
    <property type="project" value="UniProtKB-KW"/>
</dbReference>
<feature type="domain" description="SpoVT-AbrB" evidence="1">
    <location>
        <begin position="2"/>
        <end position="48"/>
    </location>
</feature>
<organism evidence="2 3">
    <name type="scientific">Sulfuracidifex metallicus DSM 6482 = JCM 9184</name>
    <dbReference type="NCBI Taxonomy" id="523847"/>
    <lineage>
        <taxon>Archaea</taxon>
        <taxon>Thermoproteota</taxon>
        <taxon>Thermoprotei</taxon>
        <taxon>Sulfolobales</taxon>
        <taxon>Sulfolobaceae</taxon>
        <taxon>Sulfuracidifex</taxon>
    </lineage>
</organism>
<accession>A0A6A9QLU0</accession>
<reference evidence="2 3" key="1">
    <citation type="submission" date="2019-10" db="EMBL/GenBank/DDBJ databases">
        <title>Sequencing and Assembly of Multiple Reported Metal-Biooxidizing Members of the Extremely Thermoacidophilic Archaeal Family Sulfolobaceae.</title>
        <authorList>
            <person name="Counts J.A."/>
            <person name="Kelly R.M."/>
        </authorList>
    </citation>
    <scope>NUCLEOTIDE SEQUENCE [LARGE SCALE GENOMIC DNA]</scope>
    <source>
        <strain evidence="2 3">DSM 6482</strain>
    </source>
</reference>
<dbReference type="EMBL" id="WGGD01000005">
    <property type="protein sequence ID" value="MUN29514.1"/>
    <property type="molecule type" value="Genomic_DNA"/>
</dbReference>
<dbReference type="InterPro" id="IPR037914">
    <property type="entry name" value="SpoVT-AbrB_sf"/>
</dbReference>
<dbReference type="InterPro" id="IPR007159">
    <property type="entry name" value="SpoVT-AbrB_dom"/>
</dbReference>
<evidence type="ECO:0000313" key="3">
    <source>
        <dbReference type="Proteomes" id="UP000470772"/>
    </source>
</evidence>
<dbReference type="SMART" id="SM00966">
    <property type="entry name" value="SpoVT_AbrB"/>
    <property type="match status" value="1"/>
</dbReference>
<dbReference type="OrthoDB" id="30861at2157"/>
<comment type="caution">
    <text evidence="2">The sequence shown here is derived from an EMBL/GenBank/DDBJ whole genome shotgun (WGS) entry which is preliminary data.</text>
</comment>
<protein>
    <submittedName>
        <fullName evidence="2">AbrB/MazE/SpoVT family DNA-binding domain-containing protein</fullName>
    </submittedName>
</protein>
<dbReference type="Gene3D" id="2.10.260.10">
    <property type="match status" value="1"/>
</dbReference>